<feature type="compositionally biased region" description="Pro residues" evidence="1">
    <location>
        <begin position="718"/>
        <end position="727"/>
    </location>
</feature>
<evidence type="ECO:0000256" key="1">
    <source>
        <dbReference type="SAM" id="MobiDB-lite"/>
    </source>
</evidence>
<feature type="compositionally biased region" description="Polar residues" evidence="1">
    <location>
        <begin position="769"/>
        <end position="784"/>
    </location>
</feature>
<dbReference type="VEuPathDB" id="FungiDB:PLEOSDRAFT_158910"/>
<reference evidence="3" key="1">
    <citation type="journal article" date="2014" name="Proc. Natl. Acad. Sci. U.S.A.">
        <title>Extensive sampling of basidiomycete genomes demonstrates inadequacy of the white-rot/brown-rot paradigm for wood decay fungi.</title>
        <authorList>
            <person name="Riley R."/>
            <person name="Salamov A.A."/>
            <person name="Brown D.W."/>
            <person name="Nagy L.G."/>
            <person name="Floudas D."/>
            <person name="Held B.W."/>
            <person name="Levasseur A."/>
            <person name="Lombard V."/>
            <person name="Morin E."/>
            <person name="Otillar R."/>
            <person name="Lindquist E.A."/>
            <person name="Sun H."/>
            <person name="LaButti K.M."/>
            <person name="Schmutz J."/>
            <person name="Jabbour D."/>
            <person name="Luo H."/>
            <person name="Baker S.E."/>
            <person name="Pisabarro A.G."/>
            <person name="Walton J.D."/>
            <person name="Blanchette R.A."/>
            <person name="Henrissat B."/>
            <person name="Martin F."/>
            <person name="Cullen D."/>
            <person name="Hibbett D.S."/>
            <person name="Grigoriev I.V."/>
        </authorList>
    </citation>
    <scope>NUCLEOTIDE SEQUENCE [LARGE SCALE GENOMIC DNA]</scope>
    <source>
        <strain evidence="3">PC15</strain>
    </source>
</reference>
<proteinExistence type="predicted"/>
<feature type="compositionally biased region" description="Basic and acidic residues" evidence="1">
    <location>
        <begin position="474"/>
        <end position="491"/>
    </location>
</feature>
<protein>
    <submittedName>
        <fullName evidence="2">Uncharacterized protein</fullName>
    </submittedName>
</protein>
<feature type="compositionally biased region" description="Low complexity" evidence="1">
    <location>
        <begin position="514"/>
        <end position="528"/>
    </location>
</feature>
<organism evidence="2 3">
    <name type="scientific">Pleurotus ostreatus (strain PC15)</name>
    <name type="common">Oyster mushroom</name>
    <dbReference type="NCBI Taxonomy" id="1137138"/>
    <lineage>
        <taxon>Eukaryota</taxon>
        <taxon>Fungi</taxon>
        <taxon>Dikarya</taxon>
        <taxon>Basidiomycota</taxon>
        <taxon>Agaricomycotina</taxon>
        <taxon>Agaricomycetes</taxon>
        <taxon>Agaricomycetidae</taxon>
        <taxon>Agaricales</taxon>
        <taxon>Pleurotineae</taxon>
        <taxon>Pleurotaceae</taxon>
        <taxon>Pleurotus</taxon>
    </lineage>
</organism>
<dbReference type="Proteomes" id="UP000027073">
    <property type="component" value="Unassembled WGS sequence"/>
</dbReference>
<evidence type="ECO:0000313" key="3">
    <source>
        <dbReference type="Proteomes" id="UP000027073"/>
    </source>
</evidence>
<feature type="region of interest" description="Disordered" evidence="1">
    <location>
        <begin position="456"/>
        <end position="491"/>
    </location>
</feature>
<dbReference type="OrthoDB" id="3066419at2759"/>
<feature type="compositionally biased region" description="Polar residues" evidence="1">
    <location>
        <begin position="743"/>
        <end position="756"/>
    </location>
</feature>
<evidence type="ECO:0000313" key="2">
    <source>
        <dbReference type="EMBL" id="KDQ27173.1"/>
    </source>
</evidence>
<dbReference type="AlphaFoldDB" id="A0A067NGJ6"/>
<feature type="region of interest" description="Disordered" evidence="1">
    <location>
        <begin position="708"/>
        <end position="801"/>
    </location>
</feature>
<gene>
    <name evidence="2" type="ORF">PLEOSDRAFT_158910</name>
</gene>
<dbReference type="EMBL" id="KL198009">
    <property type="protein sequence ID" value="KDQ27173.1"/>
    <property type="molecule type" value="Genomic_DNA"/>
</dbReference>
<name>A0A067NGJ6_PLEO1</name>
<sequence>MNTYPCRFSAPRLLPEAGYYDDPGPIPFLSKLILSNDQPKSSGDVSIAGRRFELWSPNSRRLPFYPGIKTPGVDLEDLARGRKRYDGHLGPLDPTYHPQHYQPSRPYLPFIRRHGHLNSPREYPEFTSVFDVQEVWQPDPLSCSNGGRIRGAYINRLRRRNKTITEEMLALRDGLRRSGLEALRLLWKRRPVFPSDMDLVDLEKVDTFDEAVDTITSMQRGIKYRDAWTRYARMKDQAPFDPADTPFTFAVEGNERFMGIWVSDDACEDVMLYLTREGVACFFLYEYCAGEESYHHRTHSTLPLDLMQSYSLVFAQDAPWKRAERRSNLRALALGEGESVGRVRSLPGYQPFPGSLALSNRQGYRQPSLRNPNTLPVARALRELSLRPATPILTMFNLDGLETDAPEVPSVQEVQARLEREKAASRGASSSKISVRDAIGALGSVPVDYREEQRLVVDKGKQRARSPPSSFHGSYEEESSRKPTTPSRDEADDLHLRAALRESLRTGLSDGPLTSSTSVSSVSRSRSSNAADRLTSERHDELYGPYSFELSEFWRVDRLPSNVRSASDLLQLLRKTAKKLPFEVQQMLCTWRSGQAFYWVRFGDSDQAMRVRGYLSSAGASNSDGCDGPAVPEATYLLALNEVRNPEERPPSPTSYWSIPIMMDTRFARSSLFHPSTVQSAETTLPSQIYSSHARLDSEVNTLKLITPDMNNSASRPPSSPPGPAPLPKRSRANSPPLHFVASRTTRTIRETATSRNTKRYMPLALRLSQPSDNTEDSPQSSRPKGSESRSLHNSTRYHRK</sequence>
<accession>A0A067NGJ6</accession>
<dbReference type="HOGENOM" id="CLU_335897_0_0_1"/>
<dbReference type="InParanoid" id="A0A067NGJ6"/>
<feature type="region of interest" description="Disordered" evidence="1">
    <location>
        <begin position="505"/>
        <end position="536"/>
    </location>
</feature>